<gene>
    <name evidence="2" type="ORF">CYJ28_05345</name>
</gene>
<accession>A0A2I1MR04</accession>
<evidence type="ECO:0000313" key="3">
    <source>
        <dbReference type="Proteomes" id="UP000234239"/>
    </source>
</evidence>
<dbReference type="InterPro" id="IPR025868">
    <property type="entry name" value="Zn_ribbon_dom_put"/>
</dbReference>
<dbReference type="EMBL" id="PKGY01000002">
    <property type="protein sequence ID" value="PKZ22541.1"/>
    <property type="molecule type" value="Genomic_DNA"/>
</dbReference>
<name>A0A2I1MR04_9LACT</name>
<dbReference type="Proteomes" id="UP000234239">
    <property type="component" value="Unassembled WGS sequence"/>
</dbReference>
<evidence type="ECO:0000313" key="2">
    <source>
        <dbReference type="EMBL" id="PKZ22541.1"/>
    </source>
</evidence>
<dbReference type="AlphaFoldDB" id="A0A2I1MR04"/>
<proteinExistence type="predicted"/>
<dbReference type="OrthoDB" id="9801008at2"/>
<protein>
    <submittedName>
        <fullName evidence="2">Transcriptional regulator</fullName>
    </submittedName>
</protein>
<comment type="caution">
    <text evidence="2">The sequence shown here is derived from an EMBL/GenBank/DDBJ whole genome shotgun (WGS) entry which is preliminary data.</text>
</comment>
<dbReference type="Pfam" id="PF12674">
    <property type="entry name" value="Zn_ribbon_2"/>
    <property type="match status" value="1"/>
</dbReference>
<sequence length="87" mass="10243">MDMKYCQCCAMPMGEGTELYGTNSDESVNEDYCKYCFEKGEFTFKGTMEEMIEICVPHVVEANKDMNEDSARKMMMEFFPTLKRWKE</sequence>
<organism evidence="2 3">
    <name type="scientific">Aerococcus sanguinicola</name>
    <dbReference type="NCBI Taxonomy" id="119206"/>
    <lineage>
        <taxon>Bacteria</taxon>
        <taxon>Bacillati</taxon>
        <taxon>Bacillota</taxon>
        <taxon>Bacilli</taxon>
        <taxon>Lactobacillales</taxon>
        <taxon>Aerococcaceae</taxon>
        <taxon>Aerococcus</taxon>
    </lineage>
</organism>
<feature type="domain" description="Putative zinc ribbon" evidence="1">
    <location>
        <begin position="5"/>
        <end position="86"/>
    </location>
</feature>
<dbReference type="RefSeq" id="WP_026624082.1">
    <property type="nucleotide sequence ID" value="NZ_PKGY01000002.1"/>
</dbReference>
<reference evidence="2 3" key="1">
    <citation type="submission" date="2017-12" db="EMBL/GenBank/DDBJ databases">
        <title>Phylogenetic diversity of female urinary microbiome.</title>
        <authorList>
            <person name="Thomas-White K."/>
            <person name="Wolfe A.J."/>
        </authorList>
    </citation>
    <scope>NUCLEOTIDE SEQUENCE [LARGE SCALE GENOMIC DNA]</scope>
    <source>
        <strain evidence="2 3">UMB0139</strain>
    </source>
</reference>
<evidence type="ECO:0000259" key="1">
    <source>
        <dbReference type="Pfam" id="PF12674"/>
    </source>
</evidence>